<keyword evidence="5" id="KW-0812">Transmembrane</keyword>
<evidence type="ECO:0000256" key="5">
    <source>
        <dbReference type="SAM" id="Phobius"/>
    </source>
</evidence>
<dbReference type="InterPro" id="IPR029151">
    <property type="entry name" value="Sensor-like_sf"/>
</dbReference>
<dbReference type="SUPFAM" id="SSF103190">
    <property type="entry name" value="Sensory domain-like"/>
    <property type="match status" value="1"/>
</dbReference>
<sequence>MKVGTKITMSGTGLVLMVTACVLTIMLVRQSILSERITALVQEEILGEVALADKDMSNLLQTQHETLTNNLEGQLNVARRLLLRNGPPSLSEEGVDWNAVNQNTGQGTGITLPKLLLGGEWIGKTAKASDFSPVVDELTELTGVTCTIFQRMNERGDMLRVSTSVLKNNGQRAVGTYIPSTSPVVRTLLSGRTYRGRAFVVNDWYLTVYEPIKDAEGHVIGALYVGILQTGVKSLMTALTDRTVGKSGHVFILGADGQNRGNVLIHPDPSLLDENVSEHRSANGRRIYDEMIQQAVDAEGDVVTFTFEEDTGNGQTRTRIAAASLFAPWGWIVVASAPLSDYSATLDHISQELKNMQFWVLLLSGGIALLALVGSTLFARTLSRPVQAIVTQLQAMAEGDTRQDLNETLRKRKDEIGRLARSAQTLAEALRNKTDVARTIAKGRLDTDVVPASDHDELGLALRDMLTALRRLVGEIQQTASDIAASSAQVSSATQALSQGATEQAASLEQITSTLTQIGAQTQSNAEHAATANRHTGEASDNAEMGNQEMQRLLQAMAQINETSGQIGRIIKVVDEIAFQTNLLALNAAVEAARAGHHGKGFAVVAEEVRNLAGRSAEAAKETAQLIEGSVSQIQQGSKLSDSTAEQLEAISAAVLQAAEITKDISEASSQQASGIAEVNTGLSQIESVTHQNTSSAEQTAAAATELDSQVRRLRAAVSEFQLNETQQKPEQRENRPSLNALPAGKAPRAGEVFSHDDTPRIDLGDDDGYAAW</sequence>
<evidence type="ECO:0000259" key="7">
    <source>
        <dbReference type="PROSITE" id="PS50885"/>
    </source>
</evidence>
<dbReference type="PROSITE" id="PS51257">
    <property type="entry name" value="PROKAR_LIPOPROTEIN"/>
    <property type="match status" value="1"/>
</dbReference>
<feature type="compositionally biased region" description="Basic and acidic residues" evidence="4">
    <location>
        <begin position="754"/>
        <end position="764"/>
    </location>
</feature>
<reference evidence="8 9" key="1">
    <citation type="submission" date="2017-02" db="EMBL/GenBank/DDBJ databases">
        <authorList>
            <person name="Peterson S.W."/>
        </authorList>
    </citation>
    <scope>NUCLEOTIDE SEQUENCE [LARGE SCALE GENOMIC DNA]</scope>
    <source>
        <strain evidence="8 9">DSM 16080</strain>
    </source>
</reference>
<gene>
    <name evidence="8" type="ORF">SAMN02745704_00059</name>
</gene>
<evidence type="ECO:0000313" key="9">
    <source>
        <dbReference type="Proteomes" id="UP000190027"/>
    </source>
</evidence>
<dbReference type="Gene3D" id="3.30.450.20">
    <property type="entry name" value="PAS domain"/>
    <property type="match status" value="1"/>
</dbReference>
<evidence type="ECO:0000256" key="3">
    <source>
        <dbReference type="PROSITE-ProRule" id="PRU00284"/>
    </source>
</evidence>
<name>A0A1T4W167_9BACT</name>
<dbReference type="PANTHER" id="PTHR43531">
    <property type="entry name" value="PROTEIN ICFG"/>
    <property type="match status" value="1"/>
</dbReference>
<dbReference type="GO" id="GO:0007165">
    <property type="term" value="P:signal transduction"/>
    <property type="evidence" value="ECO:0007669"/>
    <property type="project" value="UniProtKB-KW"/>
</dbReference>
<keyword evidence="5" id="KW-0472">Membrane</keyword>
<accession>A0A1T4W167</accession>
<dbReference type="Pfam" id="PF00672">
    <property type="entry name" value="HAMP"/>
    <property type="match status" value="1"/>
</dbReference>
<dbReference type="PANTHER" id="PTHR43531:SF14">
    <property type="entry name" value="METHYL-ACCEPTING CHEMOTAXIS PROTEIN I-RELATED"/>
    <property type="match status" value="1"/>
</dbReference>
<dbReference type="CDD" id="cd06225">
    <property type="entry name" value="HAMP"/>
    <property type="match status" value="1"/>
</dbReference>
<dbReference type="Pfam" id="PF00015">
    <property type="entry name" value="MCPsignal"/>
    <property type="match status" value="1"/>
</dbReference>
<evidence type="ECO:0000259" key="6">
    <source>
        <dbReference type="PROSITE" id="PS50111"/>
    </source>
</evidence>
<dbReference type="CDD" id="cd11386">
    <property type="entry name" value="MCP_signal"/>
    <property type="match status" value="1"/>
</dbReference>
<keyword evidence="3" id="KW-0807">Transducer</keyword>
<evidence type="ECO:0000256" key="2">
    <source>
        <dbReference type="ARBA" id="ARBA00029447"/>
    </source>
</evidence>
<dbReference type="InterPro" id="IPR033462">
    <property type="entry name" value="Cache_3-Cache_2"/>
</dbReference>
<dbReference type="PROSITE" id="PS50885">
    <property type="entry name" value="HAMP"/>
    <property type="match status" value="1"/>
</dbReference>
<dbReference type="InterPro" id="IPR051310">
    <property type="entry name" value="MCP_chemotaxis"/>
</dbReference>
<dbReference type="AlphaFoldDB" id="A0A1T4W167"/>
<dbReference type="GO" id="GO:0005886">
    <property type="term" value="C:plasma membrane"/>
    <property type="evidence" value="ECO:0007669"/>
    <property type="project" value="TreeGrafter"/>
</dbReference>
<protein>
    <submittedName>
        <fullName evidence="8">Methyl-accepting chemotaxis protein</fullName>
    </submittedName>
</protein>
<dbReference type="PROSITE" id="PS50111">
    <property type="entry name" value="CHEMOTAXIS_TRANSDUC_2"/>
    <property type="match status" value="1"/>
</dbReference>
<keyword evidence="9" id="KW-1185">Reference proteome</keyword>
<dbReference type="InterPro" id="IPR004089">
    <property type="entry name" value="MCPsignal_dom"/>
</dbReference>
<evidence type="ECO:0000256" key="4">
    <source>
        <dbReference type="SAM" id="MobiDB-lite"/>
    </source>
</evidence>
<dbReference type="Gene3D" id="1.10.287.950">
    <property type="entry name" value="Methyl-accepting chemotaxis protein"/>
    <property type="match status" value="1"/>
</dbReference>
<evidence type="ECO:0000313" key="8">
    <source>
        <dbReference type="EMBL" id="SKA70992.1"/>
    </source>
</evidence>
<evidence type="ECO:0000256" key="1">
    <source>
        <dbReference type="ARBA" id="ARBA00022481"/>
    </source>
</evidence>
<dbReference type="Gene3D" id="6.10.340.10">
    <property type="match status" value="1"/>
</dbReference>
<feature type="domain" description="HAMP" evidence="7">
    <location>
        <begin position="380"/>
        <end position="435"/>
    </location>
</feature>
<keyword evidence="1" id="KW-0488">Methylation</keyword>
<feature type="region of interest" description="Disordered" evidence="4">
    <location>
        <begin position="520"/>
        <end position="542"/>
    </location>
</feature>
<dbReference type="SUPFAM" id="SSF58104">
    <property type="entry name" value="Methyl-accepting chemotaxis protein (MCP) signaling domain"/>
    <property type="match status" value="1"/>
</dbReference>
<organism evidence="8 9">
    <name type="scientific">Paucidesulfovibrio gracilis DSM 16080</name>
    <dbReference type="NCBI Taxonomy" id="1121449"/>
    <lineage>
        <taxon>Bacteria</taxon>
        <taxon>Pseudomonadati</taxon>
        <taxon>Thermodesulfobacteriota</taxon>
        <taxon>Desulfovibrionia</taxon>
        <taxon>Desulfovibrionales</taxon>
        <taxon>Desulfovibrionaceae</taxon>
        <taxon>Paucidesulfovibrio</taxon>
    </lineage>
</organism>
<proteinExistence type="inferred from homology"/>
<dbReference type="CDD" id="cd12912">
    <property type="entry name" value="PDC2_MCP_like"/>
    <property type="match status" value="1"/>
</dbReference>
<dbReference type="SMART" id="SM00283">
    <property type="entry name" value="MA"/>
    <property type="match status" value="1"/>
</dbReference>
<dbReference type="GO" id="GO:0006935">
    <property type="term" value="P:chemotaxis"/>
    <property type="evidence" value="ECO:0007669"/>
    <property type="project" value="TreeGrafter"/>
</dbReference>
<dbReference type="OrthoDB" id="9816383at2"/>
<dbReference type="RefSeq" id="WP_078715657.1">
    <property type="nucleotide sequence ID" value="NZ_FUYC01000001.1"/>
</dbReference>
<dbReference type="Proteomes" id="UP000190027">
    <property type="component" value="Unassembled WGS sequence"/>
</dbReference>
<dbReference type="EMBL" id="FUYC01000001">
    <property type="protein sequence ID" value="SKA70992.1"/>
    <property type="molecule type" value="Genomic_DNA"/>
</dbReference>
<dbReference type="SMART" id="SM00304">
    <property type="entry name" value="HAMP"/>
    <property type="match status" value="1"/>
</dbReference>
<keyword evidence="5" id="KW-1133">Transmembrane helix</keyword>
<feature type="region of interest" description="Disordered" evidence="4">
    <location>
        <begin position="724"/>
        <end position="773"/>
    </location>
</feature>
<dbReference type="Pfam" id="PF17201">
    <property type="entry name" value="Cache_3-Cache_2"/>
    <property type="match status" value="1"/>
</dbReference>
<comment type="similarity">
    <text evidence="2">Belongs to the methyl-accepting chemotaxis (MCP) protein family.</text>
</comment>
<dbReference type="GO" id="GO:0004888">
    <property type="term" value="F:transmembrane signaling receptor activity"/>
    <property type="evidence" value="ECO:0007669"/>
    <property type="project" value="TreeGrafter"/>
</dbReference>
<dbReference type="InterPro" id="IPR003660">
    <property type="entry name" value="HAMP_dom"/>
</dbReference>
<feature type="domain" description="Methyl-accepting transducer" evidence="6">
    <location>
        <begin position="479"/>
        <end position="708"/>
    </location>
</feature>
<feature type="transmembrane region" description="Helical" evidence="5">
    <location>
        <begin position="6"/>
        <end position="28"/>
    </location>
</feature>
<dbReference type="STRING" id="1121449.SAMN02745704_00059"/>